<feature type="compositionally biased region" description="Basic and acidic residues" evidence="1">
    <location>
        <begin position="47"/>
        <end position="57"/>
    </location>
</feature>
<organism evidence="2 3">
    <name type="scientific">Streptomyces atratus</name>
    <dbReference type="NCBI Taxonomy" id="1893"/>
    <lineage>
        <taxon>Bacteria</taxon>
        <taxon>Bacillati</taxon>
        <taxon>Actinomycetota</taxon>
        <taxon>Actinomycetes</taxon>
        <taxon>Kitasatosporales</taxon>
        <taxon>Streptomycetaceae</taxon>
        <taxon>Streptomyces</taxon>
    </lineage>
</organism>
<dbReference type="EMBL" id="FPJO01000029">
    <property type="protein sequence ID" value="SFY42029.1"/>
    <property type="molecule type" value="Genomic_DNA"/>
</dbReference>
<gene>
    <name evidence="2" type="ORF">SAMN02787144_10295</name>
</gene>
<dbReference type="Pfam" id="PF13822">
    <property type="entry name" value="ACC_epsilon"/>
    <property type="match status" value="1"/>
</dbReference>
<dbReference type="RefSeq" id="WP_072488752.1">
    <property type="nucleotide sequence ID" value="NZ_CP108277.1"/>
</dbReference>
<dbReference type="InterPro" id="IPR032716">
    <property type="entry name" value="ACC_epsilon"/>
</dbReference>
<protein>
    <submittedName>
        <fullName evidence="2">Acyl-CoA carboxylase epsilon subunit</fullName>
    </submittedName>
</protein>
<dbReference type="GO" id="GO:0003989">
    <property type="term" value="F:acetyl-CoA carboxylase activity"/>
    <property type="evidence" value="ECO:0007669"/>
    <property type="project" value="InterPro"/>
</dbReference>
<evidence type="ECO:0000313" key="2">
    <source>
        <dbReference type="EMBL" id="SFY42029.1"/>
    </source>
</evidence>
<name>A0A1K2F4T2_STRAR</name>
<sequence length="81" mass="8543">MTAPGNETPAAALTSASVRVAKGSPTAEEVAALAVLLTARLRLANEARENEARERDSSVPQVRALRHRRPAPFTPPGAWAS</sequence>
<dbReference type="AlphaFoldDB" id="A0A1K2F4T2"/>
<dbReference type="STRING" id="1893.SAMN02787144_10295"/>
<feature type="region of interest" description="Disordered" evidence="1">
    <location>
        <begin position="47"/>
        <end position="81"/>
    </location>
</feature>
<reference evidence="2 3" key="1">
    <citation type="submission" date="2016-11" db="EMBL/GenBank/DDBJ databases">
        <authorList>
            <person name="Jaros S."/>
            <person name="Januszkiewicz K."/>
            <person name="Wedrychowicz H."/>
        </authorList>
    </citation>
    <scope>NUCLEOTIDE SEQUENCE [LARGE SCALE GENOMIC DNA]</scope>
    <source>
        <strain evidence="2 3">OK807</strain>
    </source>
</reference>
<accession>A0A1K2F4T2</accession>
<proteinExistence type="predicted"/>
<evidence type="ECO:0000256" key="1">
    <source>
        <dbReference type="SAM" id="MobiDB-lite"/>
    </source>
</evidence>
<evidence type="ECO:0000313" key="3">
    <source>
        <dbReference type="Proteomes" id="UP000181909"/>
    </source>
</evidence>
<dbReference type="GO" id="GO:0004658">
    <property type="term" value="F:propionyl-CoA carboxylase activity"/>
    <property type="evidence" value="ECO:0007669"/>
    <property type="project" value="InterPro"/>
</dbReference>
<dbReference type="Proteomes" id="UP000181909">
    <property type="component" value="Unassembled WGS sequence"/>
</dbReference>